<evidence type="ECO:0000256" key="2">
    <source>
        <dbReference type="ARBA" id="ARBA00023015"/>
    </source>
</evidence>
<protein>
    <submittedName>
        <fullName evidence="7">Sigma-70 family RNA polymerase sigma factor</fullName>
    </submittedName>
</protein>
<dbReference type="InterPro" id="IPR007627">
    <property type="entry name" value="RNA_pol_sigma70_r2"/>
</dbReference>
<organism evidence="7 8">
    <name type="scientific">Waterburya agarophytonicola KI4</name>
    <dbReference type="NCBI Taxonomy" id="2874699"/>
    <lineage>
        <taxon>Bacteria</taxon>
        <taxon>Bacillati</taxon>
        <taxon>Cyanobacteriota</taxon>
        <taxon>Cyanophyceae</taxon>
        <taxon>Pleurocapsales</taxon>
        <taxon>Hyellaceae</taxon>
        <taxon>Waterburya</taxon>
        <taxon>Waterburya agarophytonicola</taxon>
    </lineage>
</organism>
<keyword evidence="2" id="KW-0805">Transcription regulation</keyword>
<dbReference type="PANTHER" id="PTHR43133:SF51">
    <property type="entry name" value="RNA POLYMERASE SIGMA FACTOR"/>
    <property type="match status" value="1"/>
</dbReference>
<sequence length="210" mass="24788">MSEMLASKQASKADTESETGVQTEQELILLCQQGDRECFRLLYQRYQQRVRSTLYQLCGKALLDDLVQEVFLRVWKGLPKLKKTKYFSTWLYRISWNVATDRRRKLAKVRDKTSFNEQYADKDRLEYDKDLSNTQDAPDLMHLHYQDLVQRGLDNLSFEHRSVLVLHDLEDLPQKEVAQILDIPVGTVKSRLFHARNLFKKFLQQQGISF</sequence>
<dbReference type="InterPro" id="IPR014284">
    <property type="entry name" value="RNA_pol_sigma-70_dom"/>
</dbReference>
<dbReference type="Gene3D" id="1.10.1740.10">
    <property type="match status" value="1"/>
</dbReference>
<dbReference type="Gene3D" id="1.10.10.10">
    <property type="entry name" value="Winged helix-like DNA-binding domain superfamily/Winged helix DNA-binding domain"/>
    <property type="match status" value="1"/>
</dbReference>
<evidence type="ECO:0000259" key="6">
    <source>
        <dbReference type="Pfam" id="PF08281"/>
    </source>
</evidence>
<evidence type="ECO:0000259" key="5">
    <source>
        <dbReference type="Pfam" id="PF04542"/>
    </source>
</evidence>
<dbReference type="InterPro" id="IPR013249">
    <property type="entry name" value="RNA_pol_sigma70_r4_t2"/>
</dbReference>
<dbReference type="Pfam" id="PF04542">
    <property type="entry name" value="Sigma70_r2"/>
    <property type="match status" value="1"/>
</dbReference>
<dbReference type="AlphaFoldDB" id="A0A964BPI6"/>
<evidence type="ECO:0000256" key="3">
    <source>
        <dbReference type="ARBA" id="ARBA00023082"/>
    </source>
</evidence>
<accession>A0A964BPI6</accession>
<dbReference type="GO" id="GO:0003677">
    <property type="term" value="F:DNA binding"/>
    <property type="evidence" value="ECO:0007669"/>
    <property type="project" value="InterPro"/>
</dbReference>
<dbReference type="InterPro" id="IPR039425">
    <property type="entry name" value="RNA_pol_sigma-70-like"/>
</dbReference>
<dbReference type="InterPro" id="IPR013325">
    <property type="entry name" value="RNA_pol_sigma_r2"/>
</dbReference>
<keyword evidence="4" id="KW-0804">Transcription</keyword>
<dbReference type="NCBIfam" id="TIGR02937">
    <property type="entry name" value="sigma70-ECF"/>
    <property type="match status" value="1"/>
</dbReference>
<proteinExistence type="inferred from homology"/>
<dbReference type="GO" id="GO:0006352">
    <property type="term" value="P:DNA-templated transcription initiation"/>
    <property type="evidence" value="ECO:0007669"/>
    <property type="project" value="InterPro"/>
</dbReference>
<evidence type="ECO:0000313" key="7">
    <source>
        <dbReference type="EMBL" id="MCC0177030.1"/>
    </source>
</evidence>
<evidence type="ECO:0000313" key="8">
    <source>
        <dbReference type="Proteomes" id="UP000729733"/>
    </source>
</evidence>
<dbReference type="SUPFAM" id="SSF88659">
    <property type="entry name" value="Sigma3 and sigma4 domains of RNA polymerase sigma factors"/>
    <property type="match status" value="1"/>
</dbReference>
<dbReference type="CDD" id="cd06171">
    <property type="entry name" value="Sigma70_r4"/>
    <property type="match status" value="1"/>
</dbReference>
<feature type="domain" description="RNA polymerase sigma factor 70 region 4 type 2" evidence="6">
    <location>
        <begin position="148"/>
        <end position="196"/>
    </location>
</feature>
<dbReference type="InterPro" id="IPR013324">
    <property type="entry name" value="RNA_pol_sigma_r3/r4-like"/>
</dbReference>
<dbReference type="InterPro" id="IPR036388">
    <property type="entry name" value="WH-like_DNA-bd_sf"/>
</dbReference>
<dbReference type="Pfam" id="PF08281">
    <property type="entry name" value="Sigma70_r4_2"/>
    <property type="match status" value="1"/>
</dbReference>
<comment type="similarity">
    <text evidence="1">Belongs to the sigma-70 factor family. ECF subfamily.</text>
</comment>
<evidence type="ECO:0000256" key="4">
    <source>
        <dbReference type="ARBA" id="ARBA00023163"/>
    </source>
</evidence>
<dbReference type="GO" id="GO:0016987">
    <property type="term" value="F:sigma factor activity"/>
    <property type="evidence" value="ECO:0007669"/>
    <property type="project" value="UniProtKB-KW"/>
</dbReference>
<gene>
    <name evidence="7" type="ORF">I4641_08575</name>
</gene>
<keyword evidence="8" id="KW-1185">Reference proteome</keyword>
<dbReference type="Proteomes" id="UP000729733">
    <property type="component" value="Unassembled WGS sequence"/>
</dbReference>
<name>A0A964BPI6_9CYAN</name>
<evidence type="ECO:0000256" key="1">
    <source>
        <dbReference type="ARBA" id="ARBA00010641"/>
    </source>
</evidence>
<feature type="domain" description="RNA polymerase sigma-70 region 2" evidence="5">
    <location>
        <begin position="42"/>
        <end position="107"/>
    </location>
</feature>
<dbReference type="PANTHER" id="PTHR43133">
    <property type="entry name" value="RNA POLYMERASE ECF-TYPE SIGMA FACTO"/>
    <property type="match status" value="1"/>
</dbReference>
<keyword evidence="3" id="KW-0731">Sigma factor</keyword>
<reference evidence="7" key="1">
    <citation type="journal article" date="2021" name="Antonie Van Leeuwenhoek">
        <title>Draft genome and description of Waterburya agarophytonicola gen. nov. sp. nov. (Pleurocapsales, Cyanobacteria): a seaweed symbiont.</title>
        <authorList>
            <person name="Bonthond G."/>
            <person name="Shalygin S."/>
            <person name="Bayer T."/>
            <person name="Weinberger F."/>
        </authorList>
    </citation>
    <scope>NUCLEOTIDE SEQUENCE</scope>
    <source>
        <strain evidence="7">KI4</strain>
    </source>
</reference>
<dbReference type="SUPFAM" id="SSF88946">
    <property type="entry name" value="Sigma2 domain of RNA polymerase sigma factors"/>
    <property type="match status" value="1"/>
</dbReference>
<dbReference type="NCBIfam" id="NF009171">
    <property type="entry name" value="PRK12518.1"/>
    <property type="match status" value="1"/>
</dbReference>
<dbReference type="EMBL" id="JADWDC010000015">
    <property type="protein sequence ID" value="MCC0177030.1"/>
    <property type="molecule type" value="Genomic_DNA"/>
</dbReference>
<comment type="caution">
    <text evidence="7">The sequence shown here is derived from an EMBL/GenBank/DDBJ whole genome shotgun (WGS) entry which is preliminary data.</text>
</comment>